<keyword evidence="5" id="KW-1185">Reference proteome</keyword>
<dbReference type="PANTHER" id="PTHR43618">
    <property type="entry name" value="7-ALPHA-HYDROXYSTEROID DEHYDROGENASE"/>
    <property type="match status" value="1"/>
</dbReference>
<dbReference type="Pfam" id="PF13561">
    <property type="entry name" value="adh_short_C2"/>
    <property type="match status" value="1"/>
</dbReference>
<gene>
    <name evidence="4" type="ORF">EJ06DRAFT_583523</name>
</gene>
<evidence type="ECO:0000313" key="5">
    <source>
        <dbReference type="Proteomes" id="UP000799640"/>
    </source>
</evidence>
<protein>
    <submittedName>
        <fullName evidence="4">Dehydrogenase with different specificitie</fullName>
    </submittedName>
</protein>
<dbReference type="PRINTS" id="PR00081">
    <property type="entry name" value="GDHRDH"/>
</dbReference>
<name>A0A6G1HSD1_9PEZI</name>
<dbReference type="GO" id="GO:0016491">
    <property type="term" value="F:oxidoreductase activity"/>
    <property type="evidence" value="ECO:0007669"/>
    <property type="project" value="UniProtKB-KW"/>
</dbReference>
<dbReference type="OrthoDB" id="2898618at2759"/>
<keyword evidence="3" id="KW-0560">Oxidoreductase</keyword>
<organism evidence="4 5">
    <name type="scientific">Trichodelitschia bisporula</name>
    <dbReference type="NCBI Taxonomy" id="703511"/>
    <lineage>
        <taxon>Eukaryota</taxon>
        <taxon>Fungi</taxon>
        <taxon>Dikarya</taxon>
        <taxon>Ascomycota</taxon>
        <taxon>Pezizomycotina</taxon>
        <taxon>Dothideomycetes</taxon>
        <taxon>Dothideomycetes incertae sedis</taxon>
        <taxon>Phaeotrichales</taxon>
        <taxon>Phaeotrichaceae</taxon>
        <taxon>Trichodelitschia</taxon>
    </lineage>
</organism>
<dbReference type="CDD" id="cd05233">
    <property type="entry name" value="SDR_c"/>
    <property type="match status" value="1"/>
</dbReference>
<dbReference type="SUPFAM" id="SSF51735">
    <property type="entry name" value="NAD(P)-binding Rossmann-fold domains"/>
    <property type="match status" value="1"/>
</dbReference>
<evidence type="ECO:0000256" key="2">
    <source>
        <dbReference type="ARBA" id="ARBA00022857"/>
    </source>
</evidence>
<dbReference type="InterPro" id="IPR036291">
    <property type="entry name" value="NAD(P)-bd_dom_sf"/>
</dbReference>
<keyword evidence="2" id="KW-0521">NADP</keyword>
<reference evidence="4" key="1">
    <citation type="journal article" date="2020" name="Stud. Mycol.">
        <title>101 Dothideomycetes genomes: a test case for predicting lifestyles and emergence of pathogens.</title>
        <authorList>
            <person name="Haridas S."/>
            <person name="Albert R."/>
            <person name="Binder M."/>
            <person name="Bloem J."/>
            <person name="Labutti K."/>
            <person name="Salamov A."/>
            <person name="Andreopoulos B."/>
            <person name="Baker S."/>
            <person name="Barry K."/>
            <person name="Bills G."/>
            <person name="Bluhm B."/>
            <person name="Cannon C."/>
            <person name="Castanera R."/>
            <person name="Culley D."/>
            <person name="Daum C."/>
            <person name="Ezra D."/>
            <person name="Gonzalez J."/>
            <person name="Henrissat B."/>
            <person name="Kuo A."/>
            <person name="Liang C."/>
            <person name="Lipzen A."/>
            <person name="Lutzoni F."/>
            <person name="Magnuson J."/>
            <person name="Mondo S."/>
            <person name="Nolan M."/>
            <person name="Ohm R."/>
            <person name="Pangilinan J."/>
            <person name="Park H.-J."/>
            <person name="Ramirez L."/>
            <person name="Alfaro M."/>
            <person name="Sun H."/>
            <person name="Tritt A."/>
            <person name="Yoshinaga Y."/>
            <person name="Zwiers L.-H."/>
            <person name="Turgeon B."/>
            <person name="Goodwin S."/>
            <person name="Spatafora J."/>
            <person name="Crous P."/>
            <person name="Grigoriev I."/>
        </authorList>
    </citation>
    <scope>NUCLEOTIDE SEQUENCE</scope>
    <source>
        <strain evidence="4">CBS 262.69</strain>
    </source>
</reference>
<proteinExistence type="inferred from homology"/>
<evidence type="ECO:0000256" key="3">
    <source>
        <dbReference type="ARBA" id="ARBA00023002"/>
    </source>
</evidence>
<dbReference type="InterPro" id="IPR020904">
    <property type="entry name" value="Sc_DH/Rdtase_CS"/>
</dbReference>
<dbReference type="PROSITE" id="PS00061">
    <property type="entry name" value="ADH_SHORT"/>
    <property type="match status" value="1"/>
</dbReference>
<dbReference type="InterPro" id="IPR002347">
    <property type="entry name" value="SDR_fam"/>
</dbReference>
<dbReference type="Gene3D" id="3.40.50.720">
    <property type="entry name" value="NAD(P)-binding Rossmann-like Domain"/>
    <property type="match status" value="1"/>
</dbReference>
<dbReference type="PANTHER" id="PTHR43618:SF18">
    <property type="entry name" value="SHORT CHAIN DEHYDROGENASE_REDUCTASE FAMILY (AFU_ORTHOLOGUE AFUA_5G12480)"/>
    <property type="match status" value="1"/>
</dbReference>
<dbReference type="AlphaFoldDB" id="A0A6G1HSD1"/>
<evidence type="ECO:0000256" key="1">
    <source>
        <dbReference type="ARBA" id="ARBA00006484"/>
    </source>
</evidence>
<feature type="non-terminal residue" evidence="4">
    <location>
        <position position="1"/>
    </location>
</feature>
<dbReference type="EMBL" id="ML996699">
    <property type="protein sequence ID" value="KAF2398930.1"/>
    <property type="molecule type" value="Genomic_DNA"/>
</dbReference>
<dbReference type="InterPro" id="IPR052178">
    <property type="entry name" value="Sec_Metab_Biosynth_SDR"/>
</dbReference>
<dbReference type="Proteomes" id="UP000799640">
    <property type="component" value="Unassembled WGS sequence"/>
</dbReference>
<sequence length="289" mass="29519">MALQASSLFRVDSCVALITGGGTGIGLMMARALAANGAAKVYIAGRRLEVLEKAAAETEPAGVVVPLVCDVASQESIVGMAEHIRSETGYLNLVVCNSGIGGPRHGNLPEGGGIADFQAQVLGTPMGEYTDTFAVNVTGAYYTAVAVLDLLDSGNKKGNMEGVRSQVLITSSIAAFSRAVGMGFAYGQSKAAVTHLTKGLASFLAPHGIRTNALAPGLFPSELADPLLRGRGIEGGGSVPHTFIPNGKVGDELDMGGTILYLASRAGAFVNGLILVIDGGRLAILPSSY</sequence>
<evidence type="ECO:0000313" key="4">
    <source>
        <dbReference type="EMBL" id="KAF2398930.1"/>
    </source>
</evidence>
<comment type="similarity">
    <text evidence="1">Belongs to the short-chain dehydrogenases/reductases (SDR) family.</text>
</comment>
<accession>A0A6G1HSD1</accession>